<organism evidence="8 9">
    <name type="scientific">Nonomuraea turkmeniaca</name>
    <dbReference type="NCBI Taxonomy" id="103838"/>
    <lineage>
        <taxon>Bacteria</taxon>
        <taxon>Bacillati</taxon>
        <taxon>Actinomycetota</taxon>
        <taxon>Actinomycetes</taxon>
        <taxon>Streptosporangiales</taxon>
        <taxon>Streptosporangiaceae</taxon>
        <taxon>Nonomuraea</taxon>
    </lineage>
</organism>
<dbReference type="InterPro" id="IPR011701">
    <property type="entry name" value="MFS"/>
</dbReference>
<reference evidence="8 9" key="1">
    <citation type="submission" date="2019-05" db="EMBL/GenBank/DDBJ databases">
        <title>Draft genome sequence of Nonomuraea turkmeniaca DSM 43926.</title>
        <authorList>
            <person name="Saricaoglu S."/>
            <person name="Isik K."/>
        </authorList>
    </citation>
    <scope>NUCLEOTIDE SEQUENCE [LARGE SCALE GENOMIC DNA]</scope>
    <source>
        <strain evidence="8 9">DSM 43926</strain>
    </source>
</reference>
<dbReference type="GO" id="GO:0022857">
    <property type="term" value="F:transmembrane transporter activity"/>
    <property type="evidence" value="ECO:0007669"/>
    <property type="project" value="InterPro"/>
</dbReference>
<feature type="transmembrane region" description="Helical" evidence="7">
    <location>
        <begin position="46"/>
        <end position="66"/>
    </location>
</feature>
<keyword evidence="6 7" id="KW-0472">Membrane</keyword>
<gene>
    <name evidence="8" type="ORF">ETD86_28350</name>
</gene>
<name>A0A5S4FC34_9ACTN</name>
<evidence type="ECO:0000313" key="8">
    <source>
        <dbReference type="EMBL" id="TMR14690.1"/>
    </source>
</evidence>
<evidence type="ECO:0000256" key="1">
    <source>
        <dbReference type="ARBA" id="ARBA00004651"/>
    </source>
</evidence>
<feature type="transmembrane region" description="Helical" evidence="7">
    <location>
        <begin position="161"/>
        <end position="181"/>
    </location>
</feature>
<keyword evidence="5 7" id="KW-1133">Transmembrane helix</keyword>
<dbReference type="OrthoDB" id="3477400at2"/>
<dbReference type="PANTHER" id="PTHR23517">
    <property type="entry name" value="RESISTANCE PROTEIN MDTM, PUTATIVE-RELATED-RELATED"/>
    <property type="match status" value="1"/>
</dbReference>
<evidence type="ECO:0000256" key="2">
    <source>
        <dbReference type="ARBA" id="ARBA00022448"/>
    </source>
</evidence>
<proteinExistence type="predicted"/>
<dbReference type="AlphaFoldDB" id="A0A5S4FC34"/>
<feature type="transmembrane region" description="Helical" evidence="7">
    <location>
        <begin position="97"/>
        <end position="112"/>
    </location>
</feature>
<evidence type="ECO:0000256" key="6">
    <source>
        <dbReference type="ARBA" id="ARBA00023136"/>
    </source>
</evidence>
<keyword evidence="3" id="KW-1003">Cell membrane</keyword>
<evidence type="ECO:0000256" key="4">
    <source>
        <dbReference type="ARBA" id="ARBA00022692"/>
    </source>
</evidence>
<comment type="subcellular location">
    <subcellularLocation>
        <location evidence="1">Cell membrane</location>
        <topology evidence="1">Multi-pass membrane protein</topology>
    </subcellularLocation>
</comment>
<dbReference type="EMBL" id="VCKY01000107">
    <property type="protein sequence ID" value="TMR14690.1"/>
    <property type="molecule type" value="Genomic_DNA"/>
</dbReference>
<keyword evidence="9" id="KW-1185">Reference proteome</keyword>
<keyword evidence="4 7" id="KW-0812">Transmembrane</keyword>
<evidence type="ECO:0000256" key="5">
    <source>
        <dbReference type="ARBA" id="ARBA00022989"/>
    </source>
</evidence>
<dbReference type="PANTHER" id="PTHR23517:SF2">
    <property type="entry name" value="MULTIDRUG RESISTANCE PROTEIN MDTH"/>
    <property type="match status" value="1"/>
</dbReference>
<feature type="transmembrane region" description="Helical" evidence="7">
    <location>
        <begin position="20"/>
        <end position="40"/>
    </location>
</feature>
<dbReference type="InterPro" id="IPR036259">
    <property type="entry name" value="MFS_trans_sf"/>
</dbReference>
<feature type="transmembrane region" description="Helical" evidence="7">
    <location>
        <begin position="233"/>
        <end position="253"/>
    </location>
</feature>
<feature type="transmembrane region" description="Helical" evidence="7">
    <location>
        <begin position="201"/>
        <end position="227"/>
    </location>
</feature>
<evidence type="ECO:0000256" key="7">
    <source>
        <dbReference type="SAM" id="Phobius"/>
    </source>
</evidence>
<feature type="transmembrane region" description="Helical" evidence="7">
    <location>
        <begin position="132"/>
        <end position="155"/>
    </location>
</feature>
<dbReference type="Pfam" id="PF07690">
    <property type="entry name" value="MFS_1"/>
    <property type="match status" value="1"/>
</dbReference>
<sequence>MFMGKRRRESIPAEARTLLWIRVLNQLGSYALAFLAVLTGPELAPAALAAFGVAALISRWAGALLLDRLPPRTVLSLGLGLTGLSLLLLAAARTPPYVLGAVVLVGLAFELYEPATQEFLARLATGARRQQVYALLGVSLSAAGAVAGLLAAVLLPLGARWLVIADAVTCLAAAGIALRFLPPGAQRDANPRRRWRPPLPLLRLTLASTVFAIGSLAVMMFLPLALLERGAPAWAPGLTLAGAALLSPLALWMGGRQLASRGHGIVLGAGAALLGLLALAMAITDRTWPTAAAYLASTAINGLLLGRWQALVADAAPEPERPRWFAFQGSSWGVAQPVVPGLVAVFGSFAGGTGAGAFWTAALAFLVVPLVLSYS</sequence>
<dbReference type="Gene3D" id="1.20.1250.20">
    <property type="entry name" value="MFS general substrate transporter like domains"/>
    <property type="match status" value="1"/>
</dbReference>
<accession>A0A5S4FC34</accession>
<feature type="transmembrane region" description="Helical" evidence="7">
    <location>
        <begin position="265"/>
        <end position="284"/>
    </location>
</feature>
<keyword evidence="2" id="KW-0813">Transport</keyword>
<evidence type="ECO:0000256" key="3">
    <source>
        <dbReference type="ARBA" id="ARBA00022475"/>
    </source>
</evidence>
<dbReference type="Proteomes" id="UP000309128">
    <property type="component" value="Unassembled WGS sequence"/>
</dbReference>
<dbReference type="GO" id="GO:0005886">
    <property type="term" value="C:plasma membrane"/>
    <property type="evidence" value="ECO:0007669"/>
    <property type="project" value="UniProtKB-SubCell"/>
</dbReference>
<protein>
    <submittedName>
        <fullName evidence="8">MFS transporter</fullName>
    </submittedName>
</protein>
<dbReference type="SUPFAM" id="SSF103473">
    <property type="entry name" value="MFS general substrate transporter"/>
    <property type="match status" value="1"/>
</dbReference>
<feature type="transmembrane region" description="Helical" evidence="7">
    <location>
        <begin position="356"/>
        <end position="374"/>
    </location>
</feature>
<dbReference type="InterPro" id="IPR050171">
    <property type="entry name" value="MFS_Transporters"/>
</dbReference>
<comment type="caution">
    <text evidence="8">The sequence shown here is derived from an EMBL/GenBank/DDBJ whole genome shotgun (WGS) entry which is preliminary data.</text>
</comment>
<evidence type="ECO:0000313" key="9">
    <source>
        <dbReference type="Proteomes" id="UP000309128"/>
    </source>
</evidence>
<feature type="transmembrane region" description="Helical" evidence="7">
    <location>
        <begin position="73"/>
        <end position="91"/>
    </location>
</feature>